<dbReference type="PANTHER" id="PTHR19328:SF13">
    <property type="entry name" value="HIPL1 PROTEIN"/>
    <property type="match status" value="1"/>
</dbReference>
<dbReference type="Pfam" id="PF18962">
    <property type="entry name" value="Por_Secre_tail"/>
    <property type="match status" value="1"/>
</dbReference>
<dbReference type="InterPro" id="IPR037524">
    <property type="entry name" value="PA14/GLEYA"/>
</dbReference>
<accession>A0A6C0GSL3</accession>
<dbReference type="Pfam" id="PF07995">
    <property type="entry name" value="GSDH"/>
    <property type="match status" value="1"/>
</dbReference>
<dbReference type="InterPro" id="IPR013783">
    <property type="entry name" value="Ig-like_fold"/>
</dbReference>
<dbReference type="SMART" id="SM00089">
    <property type="entry name" value="PKD"/>
    <property type="match status" value="7"/>
</dbReference>
<dbReference type="SUPFAM" id="SSF56988">
    <property type="entry name" value="Anthrax protective antigen"/>
    <property type="match status" value="1"/>
</dbReference>
<dbReference type="InterPro" id="IPR011658">
    <property type="entry name" value="PA14_dom"/>
</dbReference>
<dbReference type="InterPro" id="IPR011042">
    <property type="entry name" value="6-blade_b-propeller_TolB-like"/>
</dbReference>
<dbReference type="SMART" id="SM00758">
    <property type="entry name" value="PA14"/>
    <property type="match status" value="1"/>
</dbReference>
<dbReference type="Gene3D" id="2.60.120.200">
    <property type="match status" value="1"/>
</dbReference>
<proteinExistence type="predicted"/>
<dbReference type="Pfam" id="PF18911">
    <property type="entry name" value="PKD_4"/>
    <property type="match status" value="1"/>
</dbReference>
<dbReference type="CDD" id="cd00146">
    <property type="entry name" value="PKD"/>
    <property type="match status" value="1"/>
</dbReference>
<evidence type="ECO:0000313" key="4">
    <source>
        <dbReference type="Proteomes" id="UP000480178"/>
    </source>
</evidence>
<dbReference type="SUPFAM" id="SSF49299">
    <property type="entry name" value="PKD domain"/>
    <property type="match status" value="2"/>
</dbReference>
<gene>
    <name evidence="3" type="ORF">GXP67_32020</name>
</gene>
<dbReference type="EMBL" id="CP048222">
    <property type="protein sequence ID" value="QHT70947.1"/>
    <property type="molecule type" value="Genomic_DNA"/>
</dbReference>
<dbReference type="PROSITE" id="PS51820">
    <property type="entry name" value="PA14"/>
    <property type="match status" value="1"/>
</dbReference>
<organism evidence="3 4">
    <name type="scientific">Rhodocytophaga rosea</name>
    <dbReference type="NCBI Taxonomy" id="2704465"/>
    <lineage>
        <taxon>Bacteria</taxon>
        <taxon>Pseudomonadati</taxon>
        <taxon>Bacteroidota</taxon>
        <taxon>Cytophagia</taxon>
        <taxon>Cytophagales</taxon>
        <taxon>Rhodocytophagaceae</taxon>
        <taxon>Rhodocytophaga</taxon>
    </lineage>
</organism>
<evidence type="ECO:0000313" key="3">
    <source>
        <dbReference type="EMBL" id="QHT70947.1"/>
    </source>
</evidence>
<dbReference type="Gene3D" id="2.60.120.1560">
    <property type="match status" value="1"/>
</dbReference>
<name>A0A6C0GSL3_9BACT</name>
<dbReference type="InterPro" id="IPR000601">
    <property type="entry name" value="PKD_dom"/>
</dbReference>
<feature type="domain" description="PA14" evidence="2">
    <location>
        <begin position="1814"/>
        <end position="1966"/>
    </location>
</feature>
<dbReference type="InterPro" id="IPR026444">
    <property type="entry name" value="Secre_tail"/>
</dbReference>
<feature type="domain" description="PKD" evidence="1">
    <location>
        <begin position="555"/>
        <end position="637"/>
    </location>
</feature>
<dbReference type="Gene3D" id="2.120.10.30">
    <property type="entry name" value="TolB, C-terminal domain"/>
    <property type="match status" value="1"/>
</dbReference>
<dbReference type="PANTHER" id="PTHR19328">
    <property type="entry name" value="HEDGEHOG-INTERACTING PROTEIN"/>
    <property type="match status" value="1"/>
</dbReference>
<dbReference type="InterPro" id="IPR011041">
    <property type="entry name" value="Quinoprot_gluc/sorb_DH_b-prop"/>
</dbReference>
<dbReference type="RefSeq" id="WP_162446890.1">
    <property type="nucleotide sequence ID" value="NZ_CP048222.1"/>
</dbReference>
<dbReference type="Pfam" id="PF17957">
    <property type="entry name" value="Big_7"/>
    <property type="match status" value="6"/>
</dbReference>
<reference evidence="3 4" key="1">
    <citation type="submission" date="2020-01" db="EMBL/GenBank/DDBJ databases">
        <authorList>
            <person name="Kim M.K."/>
        </authorList>
    </citation>
    <scope>NUCLEOTIDE SEQUENCE [LARGE SCALE GENOMIC DNA]</scope>
    <source>
        <strain evidence="3 4">172606-1</strain>
    </source>
</reference>
<dbReference type="SUPFAM" id="SSF50952">
    <property type="entry name" value="Soluble quinoprotein glucose dehydrogenase"/>
    <property type="match status" value="1"/>
</dbReference>
<dbReference type="Gene3D" id="2.60.40.10">
    <property type="entry name" value="Immunoglobulins"/>
    <property type="match status" value="8"/>
</dbReference>
<protein>
    <submittedName>
        <fullName evidence="3">PKD domain-containing protein</fullName>
    </submittedName>
</protein>
<dbReference type="InterPro" id="IPR012938">
    <property type="entry name" value="Glc/Sorbosone_DH"/>
</dbReference>
<sequence length="2074" mass="220723">MCIHLRRKIDHLWFICSSFHPHLTKLFLATFILLWCGCCTEVFSQTPPSGFSNTLLSSGWNEAVGMTFSKDGNRMFVWERAGKVWVVENGVKSLLLDISPEVGAWHDHGMLGFALDPKFEINGYFYVLYVVDRHHLLYYGTASYSETTNLYSTATIGRLTRYTATTTANGYTASDRKILLGATKSTGIPTLSRTHGVGSLVFGTDGTLLVSAGDGASPSGTDIGGAIGNSYAPQGLNDGIITTKDNVGSFRSQLLDSPNGKILRIDPETGAGIPSNPFYDPANPNSVRSKVWALGLRNPFRTLLKPGTGSHNPDDANPGVLYVGDVGWNVFEELNVIDRPGLNLGWPIFEGLDYHSDPNWPSYATQTTENQFAPNPLYGINGCTRQYFRFNELLKQATASGTSSFPNPCDASQTIPPAIPTFIHTRPILDWKHGTDLARTGIFNGETAAIINVGASGSPVSGPMFRGNASTGGVFYTGDDFPPEYKNTYFHGDYGAGWIRNVSVTTADKPVAITNFINNTAIVVYMATHPITGGLYYINFGSEIRKITNTSNLPPNAVASVDNSYGTSPLTVQFTGSNSTDPEGFPLTYEWNFGDGSAISTEANPSHTFTTNTAVPTKFTVTLKVSDNIATDQTTLVISANNTPPNVTITSPVNNGLYSINEETTLNLRATVTDQEHSASQLSYQWQTTLHHEDHMHPEPIDTQKQTTTTIDPIGCDGQSYFYRITLTVTDGAGLSTTKEVRLYPNCGGTNILPTVGISSPENNAGFTVPASIVINADASDEDGAVTKVEFYNGATKLGEAFESPYSFNWSDVAPGTYQLTAKATDNLNGSTTSSMVTVNVSQVSAQLPAPWRHTDIGAVAITGGASFNNGVFTVKSSGYDYWIPPDAFHYVYQPVSGNSTIIAKVNSIEATNANALAGMMFRESLDANSSFVATVVNPRGTLLMSRQGTSQPAYQGQNGSAPTWLKLVRNTDAFTASHSSDGVNWTPLWETTITMGNTIYVGLSLTSHDTTLINTSTFSDVSVISSGNLAPSANIIAPATNTSFNAPATVIIEAQASDTDGTISKIEFYQGSIKLGEDLTSPYSYSWTNVGAGSYQLTAKAIDNLNATTTSSVVNITVSQDNQAPIVSLTAPANNSTFTAGNNITLTATATDADGSVSKVEFYQGTTKIGEDLSSPYEFTWSNVSAGSYQLTAIATDNLNAVTTSSVITITVSPAAAVSFYRALNLNGGTLTIDTRTFEASATAAGFTYSGRVFANQNITLSPATDAARASMIRSSIYSLASAPASLALSGVSNGEYDLYLYVWEDSAPEPYSLTLEGQVILSNYSTGGKGSWAKLGPYRTTIADGILNIGASGGAANLSGLELWKVNQPVNQLPIVALTSPVNNASFTAPASVSLAAAASDADGTVSKVEFYQGTTKLGEDLTSPYSYSWTNVGAGSYQLTAKAIDNLNATTTSSVVNITVSQDNQAPIVSLTAPANNSTFTAGNNITLTATASDADGSVSKVEFYQGTTKIGEDLSSPYEFTWSNVAAGSYQITAIATDNLNAVTTSSVITITVSPAAAVSFYRALNLNGGTLTIDTRTFEASATAAGFTYSGRVFANQNITLSPATDAARASMIRSSIYSLASAPASLALSGVSNGEYDLYLYVWEDSAPEPYSLTLEGQVILSNYSTGGKGSWAKLGPYRTTIADGILNIGASGGAANLSGLELWKVNQPVNQLPTVALTSPVNNASFTAPTSITLAATATDTDGTISKVEFYQGSIKLGEDLSSPYEFTWSNVSAGSYQITAKAIDNLNAVTTSTVVNISVAATETCTASGTILREVWNNVAGNSVNLIPLTTTPALVAQLSSFETPTNIGSNYGQRLRGYICPPQSGSYIFWIASDDKSELWLSSNSDPANKVKIASVTYFTAVREWEKYTTQKSMAISLQAGKRYYIEALHKEGTGTDNLAVGWQLPDGTLERPIAGNRLSPFVSSINRIGDELEEGQASTELLAYPVPASKQISIEFSFPESQQATLQLFDMRGNLVANLFDQPVEAGDKQQVVYQVGSLANGMYLIRLAGKRIVKPQKIIIDKH</sequence>
<dbReference type="KEGG" id="rhoz:GXP67_32020"/>
<dbReference type="Proteomes" id="UP000480178">
    <property type="component" value="Chromosome"/>
</dbReference>
<evidence type="ECO:0000259" key="1">
    <source>
        <dbReference type="PROSITE" id="PS50093"/>
    </source>
</evidence>
<keyword evidence="4" id="KW-1185">Reference proteome</keyword>
<dbReference type="InterPro" id="IPR035986">
    <property type="entry name" value="PKD_dom_sf"/>
</dbReference>
<dbReference type="NCBIfam" id="TIGR04183">
    <property type="entry name" value="Por_Secre_tail"/>
    <property type="match status" value="1"/>
</dbReference>
<dbReference type="Pfam" id="PF07691">
    <property type="entry name" value="PA14"/>
    <property type="match status" value="1"/>
</dbReference>
<dbReference type="PROSITE" id="PS50093">
    <property type="entry name" value="PKD"/>
    <property type="match status" value="1"/>
</dbReference>
<dbReference type="InterPro" id="IPR022409">
    <property type="entry name" value="PKD/Chitinase_dom"/>
</dbReference>
<evidence type="ECO:0000259" key="2">
    <source>
        <dbReference type="PROSITE" id="PS51820"/>
    </source>
</evidence>